<dbReference type="RefSeq" id="WP_264143181.1">
    <property type="nucleotide sequence ID" value="NZ_JAOYEY010000041.1"/>
</dbReference>
<organism evidence="2 3">
    <name type="scientific">Metabacillus halosaccharovorans</name>
    <dbReference type="NCBI Taxonomy" id="930124"/>
    <lineage>
        <taxon>Bacteria</taxon>
        <taxon>Bacillati</taxon>
        <taxon>Bacillota</taxon>
        <taxon>Bacilli</taxon>
        <taxon>Bacillales</taxon>
        <taxon>Bacillaceae</taxon>
        <taxon>Metabacillus</taxon>
    </lineage>
</organism>
<name>A0ABT3DHT9_9BACI</name>
<comment type="caution">
    <text evidence="2">The sequence shown here is derived from an EMBL/GenBank/DDBJ whole genome shotgun (WGS) entry which is preliminary data.</text>
</comment>
<reference evidence="2 3" key="1">
    <citation type="submission" date="2022-10" db="EMBL/GenBank/DDBJ databases">
        <title>Draft genome assembly of moderately radiation resistant bacterium Metabacillus halosaccharovorans.</title>
        <authorList>
            <person name="Pal S."/>
            <person name="Gopinathan A."/>
        </authorList>
    </citation>
    <scope>NUCLEOTIDE SEQUENCE [LARGE SCALE GENOMIC DNA]</scope>
    <source>
        <strain evidence="2 3">VITHBRA001</strain>
    </source>
</reference>
<dbReference type="InterPro" id="IPR035398">
    <property type="entry name" value="Bac_rhamnosid_C"/>
</dbReference>
<evidence type="ECO:0000313" key="3">
    <source>
        <dbReference type="Proteomes" id="UP001526147"/>
    </source>
</evidence>
<evidence type="ECO:0000259" key="1">
    <source>
        <dbReference type="Pfam" id="PF17390"/>
    </source>
</evidence>
<protein>
    <recommendedName>
        <fullName evidence="1">Alpha-L-rhamnosidase C-terminal domain-containing protein</fullName>
    </recommendedName>
</protein>
<evidence type="ECO:0000313" key="2">
    <source>
        <dbReference type="EMBL" id="MCV9886627.1"/>
    </source>
</evidence>
<dbReference type="Proteomes" id="UP001526147">
    <property type="component" value="Unassembled WGS sequence"/>
</dbReference>
<dbReference type="EMBL" id="JAOYEY010000041">
    <property type="protein sequence ID" value="MCV9886627.1"/>
    <property type="molecule type" value="Genomic_DNA"/>
</dbReference>
<dbReference type="PANTHER" id="PTHR33307:SF6">
    <property type="entry name" value="ALPHA-RHAMNOSIDASE (EUROFUNG)-RELATED"/>
    <property type="match status" value="1"/>
</dbReference>
<dbReference type="Pfam" id="PF17390">
    <property type="entry name" value="Bac_rhamnosid_C"/>
    <property type="match status" value="1"/>
</dbReference>
<feature type="domain" description="Alpha-L-rhamnosidase C-terminal" evidence="1">
    <location>
        <begin position="6"/>
        <end position="71"/>
    </location>
</feature>
<gene>
    <name evidence="2" type="ORF">OIH86_13380</name>
</gene>
<proteinExistence type="predicted"/>
<dbReference type="PANTHER" id="PTHR33307">
    <property type="entry name" value="ALPHA-RHAMNOSIDASE (EUROFUNG)"/>
    <property type="match status" value="1"/>
</dbReference>
<sequence>MRYFGGLTQIEPGYKVFKVEPHWCDQMKEAKTEYQSVYGQIRVGWKIDSGNVMILNVEVPPNSCVLISLQHINPKDLSRFKEQFEGQTTLEDDCHLQFTVPSGKYEWRYQLDGQFVGC</sequence>
<accession>A0ABT3DHT9</accession>
<keyword evidence="3" id="KW-1185">Reference proteome</keyword>
<dbReference type="Gene3D" id="2.60.420.10">
    <property type="entry name" value="Maltose phosphorylase, domain 3"/>
    <property type="match status" value="1"/>
</dbReference>
<dbReference type="InterPro" id="IPR016007">
    <property type="entry name" value="Alpha_rhamnosid"/>
</dbReference>